<feature type="region of interest" description="Disordered" evidence="1">
    <location>
        <begin position="499"/>
        <end position="521"/>
    </location>
</feature>
<dbReference type="InterPro" id="IPR000873">
    <property type="entry name" value="AMP-dep_synth/lig_dom"/>
</dbReference>
<evidence type="ECO:0000313" key="5">
    <source>
        <dbReference type="Proteomes" id="UP000242320"/>
    </source>
</evidence>
<sequence>MCAGHNSGAADSAEDLAAVLHRRLRAYGSAPVIEFGGTWLRGDDLTGSVDAIDSLIGAAGVGERDAIGLVVRNRPHHAAAIVGLLARRRSFSQIYAFQSPAAIAADIEALRPGIVIADRDDWTAPVIAAAARVGSIGIAVQSAAPHVALLPELSARGERRYAQAPQDPAIGVLTSGTTGPPKRIHLPTPVLQRAVLSATALSPGNPDAAPELVFWPFAGIGGIAQLVGAIHSGKRLVLLEKFTVDDWVSAIKRYQMPYVGVQPAVVRMVLEANVPRGDLASLKFLFGGSGPLEPETRQSFESTYGVPVLWAYGATEFAGTVVAWTPALYEEFGQVKPAASGRPTAGTEVRVVDVSTVAQLPDGQQGLLEARVGVVSPDWIRTTDLASIDADGFVTVHGRADGAINRGGFKVLPETVVNALLCHPAVRDAAVVAVPDPRLGEIPFAVAELRAGATAPGVEDLKAYLRQRVPAHHIPVDIRIVERLPRTPSLKVSLRDVKAMYRPDSGSPPRSASHAPTGGNT</sequence>
<comment type="caution">
    <text evidence="4">The sequence shown here is derived from an EMBL/GenBank/DDBJ whole genome shotgun (WGS) entry which is preliminary data.</text>
</comment>
<dbReference type="Gene3D" id="3.40.50.12780">
    <property type="entry name" value="N-terminal domain of ligase-like"/>
    <property type="match status" value="1"/>
</dbReference>
<reference evidence="4 5" key="1">
    <citation type="submission" date="2017-04" db="EMBL/GenBank/DDBJ databases">
        <title>The new phylogeny of genus Mycobacterium.</title>
        <authorList>
            <person name="Tortoli E."/>
            <person name="Trovato A."/>
            <person name="Cirillo D.M."/>
        </authorList>
    </citation>
    <scope>NUCLEOTIDE SEQUENCE [LARGE SCALE GENOMIC DNA]</scope>
    <source>
        <strain evidence="4 5">DSM 45247</strain>
    </source>
</reference>
<gene>
    <name evidence="4" type="ORF">B8W69_04185</name>
</gene>
<protein>
    <submittedName>
        <fullName evidence="4">AMP-dependent synthetase</fullName>
    </submittedName>
</protein>
<name>A0A1X2LCV4_9MYCO</name>
<dbReference type="Proteomes" id="UP000242320">
    <property type="component" value="Unassembled WGS sequence"/>
</dbReference>
<keyword evidence="5" id="KW-1185">Reference proteome</keyword>
<feature type="domain" description="AMP-dependent synthetase/ligase" evidence="2">
    <location>
        <begin position="22"/>
        <end position="368"/>
    </location>
</feature>
<dbReference type="InterPro" id="IPR045851">
    <property type="entry name" value="AMP-bd_C_sf"/>
</dbReference>
<evidence type="ECO:0000259" key="3">
    <source>
        <dbReference type="Pfam" id="PF13193"/>
    </source>
</evidence>
<dbReference type="OrthoDB" id="3444674at2"/>
<feature type="domain" description="AMP-binding enzyme C-terminal" evidence="3">
    <location>
        <begin position="418"/>
        <end position="491"/>
    </location>
</feature>
<dbReference type="PANTHER" id="PTHR24096">
    <property type="entry name" value="LONG-CHAIN-FATTY-ACID--COA LIGASE"/>
    <property type="match status" value="1"/>
</dbReference>
<dbReference type="Pfam" id="PF13193">
    <property type="entry name" value="AMP-binding_C"/>
    <property type="match status" value="1"/>
</dbReference>
<dbReference type="Pfam" id="PF00501">
    <property type="entry name" value="AMP-binding"/>
    <property type="match status" value="1"/>
</dbReference>
<dbReference type="InterPro" id="IPR025110">
    <property type="entry name" value="AMP-bd_C"/>
</dbReference>
<dbReference type="Gene3D" id="3.30.300.30">
    <property type="match status" value="1"/>
</dbReference>
<dbReference type="CDD" id="cd04433">
    <property type="entry name" value="AFD_class_I"/>
    <property type="match status" value="1"/>
</dbReference>
<accession>A0A1X2LCV4</accession>
<dbReference type="InterPro" id="IPR042099">
    <property type="entry name" value="ANL_N_sf"/>
</dbReference>
<dbReference type="SUPFAM" id="SSF56801">
    <property type="entry name" value="Acetyl-CoA synthetase-like"/>
    <property type="match status" value="1"/>
</dbReference>
<proteinExistence type="predicted"/>
<evidence type="ECO:0000256" key="1">
    <source>
        <dbReference type="SAM" id="MobiDB-lite"/>
    </source>
</evidence>
<dbReference type="EMBL" id="NCXM01000003">
    <property type="protein sequence ID" value="OSC31755.1"/>
    <property type="molecule type" value="Genomic_DNA"/>
</dbReference>
<evidence type="ECO:0000313" key="4">
    <source>
        <dbReference type="EMBL" id="OSC31755.1"/>
    </source>
</evidence>
<organism evidence="4 5">
    <name type="scientific">Mycolicibacterium vulneris</name>
    <dbReference type="NCBI Taxonomy" id="547163"/>
    <lineage>
        <taxon>Bacteria</taxon>
        <taxon>Bacillati</taxon>
        <taxon>Actinomycetota</taxon>
        <taxon>Actinomycetes</taxon>
        <taxon>Mycobacteriales</taxon>
        <taxon>Mycobacteriaceae</taxon>
        <taxon>Mycolicibacterium</taxon>
    </lineage>
</organism>
<dbReference type="AlphaFoldDB" id="A0A1X2LCV4"/>
<evidence type="ECO:0000259" key="2">
    <source>
        <dbReference type="Pfam" id="PF00501"/>
    </source>
</evidence>
<dbReference type="GO" id="GO:0016405">
    <property type="term" value="F:CoA-ligase activity"/>
    <property type="evidence" value="ECO:0007669"/>
    <property type="project" value="TreeGrafter"/>
</dbReference>